<reference evidence="1 2" key="1">
    <citation type="submission" date="2018-02" db="EMBL/GenBank/DDBJ databases">
        <title>Sphingobacterium KA21.</title>
        <authorList>
            <person name="Vasarhelyi B.M."/>
            <person name="Deshmukh S."/>
            <person name="Balint B."/>
            <person name="Kukolya J."/>
        </authorList>
    </citation>
    <scope>NUCLEOTIDE SEQUENCE [LARGE SCALE GENOMIC DNA]</scope>
    <source>
        <strain evidence="1 2">Ka21</strain>
    </source>
</reference>
<name>A0ABR9TAA4_9SPHI</name>
<keyword evidence="2" id="KW-1185">Reference proteome</keyword>
<protein>
    <recommendedName>
        <fullName evidence="3">Serpin domain-containing protein</fullName>
    </recommendedName>
</protein>
<accession>A0ABR9TAA4</accession>
<sequence length="327" mass="36862">MAIACHPPQANEKIDNTTSSLVDSSILHFIPTMQHRVPVDRNAVYAASLPLAWNVLRTEINASAAIKTDMHSLALLDSVSTRIDALDDADYQRKVERVGSGISVATRQKIDLTFSPSFDDLSGKLLFDSVPVTAFGTSKEQNAIHPHQVEVLVYRSDEHFAVRLNPAEQDHEILLFKADRSFDDFAQMYKVLLEECERGEKEQIDPTQQWRYQLTDVDELLIPTVGFDKRTIYAQFAGQIFGVQQAEYTVEEVSQSVAFVMNKYGVSMETGAEIIVSMGGVPMDDMPKPKMLRFDKPFYIMMKKSDKVSPYLVVYIANTLLLEKGER</sequence>
<organism evidence="1 2">
    <name type="scientific">Sphingobacterium pedocola</name>
    <dbReference type="NCBI Taxonomy" id="2082722"/>
    <lineage>
        <taxon>Bacteria</taxon>
        <taxon>Pseudomonadati</taxon>
        <taxon>Bacteroidota</taxon>
        <taxon>Sphingobacteriia</taxon>
        <taxon>Sphingobacteriales</taxon>
        <taxon>Sphingobacteriaceae</taxon>
        <taxon>Sphingobacterium</taxon>
    </lineage>
</organism>
<dbReference type="EMBL" id="PSKQ01000022">
    <property type="protein sequence ID" value="MBE8721962.1"/>
    <property type="molecule type" value="Genomic_DNA"/>
</dbReference>
<evidence type="ECO:0008006" key="3">
    <source>
        <dbReference type="Google" id="ProtNLM"/>
    </source>
</evidence>
<gene>
    <name evidence="1" type="ORF">C4F40_14630</name>
</gene>
<comment type="caution">
    <text evidence="1">The sequence shown here is derived from an EMBL/GenBank/DDBJ whole genome shotgun (WGS) entry which is preliminary data.</text>
</comment>
<evidence type="ECO:0000313" key="2">
    <source>
        <dbReference type="Proteomes" id="UP000618319"/>
    </source>
</evidence>
<evidence type="ECO:0000313" key="1">
    <source>
        <dbReference type="EMBL" id="MBE8721962.1"/>
    </source>
</evidence>
<dbReference type="Proteomes" id="UP000618319">
    <property type="component" value="Unassembled WGS sequence"/>
</dbReference>
<proteinExistence type="predicted"/>